<sequence>MSGKTILVWFRNDLRINDNEVLTEAVNKADTVLPVYCYDPFYYRTTSFGTQKTGNFRARFINESVAGLREALQQLGGNLIVRTGDPAIIIPELAQQYQVSEVYHHREVAFEETNISSKVEAALWKLKLNLKHFIGHTLHNKEDLPFPVKDIPDAFTTFRKKVERDSQVRRCAIAPKKITTPEITDAGEIPTLAELGLTEPFDDERAVMRFTGGEAEGLKRLHGFIWEKNLLKTYKASHNLVLGSDSSTKMSPWLSMGCVSPRQIFWEVQQYEKAHGSNDSTHALILELLWRDYYRFMFKKYGNQFFQKAGFKGQAPLEAANQDELLEKWKTGQTGVPFIDAIMREMNATGYASNRGRQNAASFLVKDLQVDWTRGAAYFEEKLIDYSPASTWGNWASIAGVGNDAKESRLLNVIKQAGEADPKGQFVKLWVPELSAIPGKQIHTPFFLTQEELAVYGIQLGKDYPAPIIQPKWQKLSDKNASIF</sequence>
<evidence type="ECO:0000256" key="6">
    <source>
        <dbReference type="PIRSR" id="PIRSR602081-1"/>
    </source>
</evidence>
<evidence type="ECO:0000256" key="5">
    <source>
        <dbReference type="ARBA" id="ARBA00022991"/>
    </source>
</evidence>
<comment type="function">
    <text evidence="7">May have a photoreceptor function.</text>
</comment>
<feature type="binding site" evidence="6">
    <location>
        <begin position="247"/>
        <end position="251"/>
    </location>
    <ligand>
        <name>FAD</name>
        <dbReference type="ChEBI" id="CHEBI:57692"/>
    </ligand>
</feature>
<name>A0A7K1SWU8_9SPHI</name>
<evidence type="ECO:0000313" key="10">
    <source>
        <dbReference type="Proteomes" id="UP000462014"/>
    </source>
</evidence>
<keyword evidence="3 6" id="KW-0285">Flavoprotein</keyword>
<evidence type="ECO:0000313" key="9">
    <source>
        <dbReference type="EMBL" id="MVN21707.1"/>
    </source>
</evidence>
<comment type="cofactor">
    <cofactor evidence="6 7">
        <name>FAD</name>
        <dbReference type="ChEBI" id="CHEBI:57692"/>
    </cofactor>
    <text evidence="6 7">Binds 1 FAD per subunit.</text>
</comment>
<dbReference type="Pfam" id="PF00875">
    <property type="entry name" value="DNA_photolyase"/>
    <property type="match status" value="1"/>
</dbReference>
<protein>
    <recommendedName>
        <fullName evidence="2 7">Cryptochrome DASH</fullName>
    </recommendedName>
</protein>
<dbReference type="InterPro" id="IPR005101">
    <property type="entry name" value="Cryptochr/Photolyase_FAD-bd"/>
</dbReference>
<dbReference type="Gene3D" id="3.40.50.620">
    <property type="entry name" value="HUPs"/>
    <property type="match status" value="1"/>
</dbReference>
<dbReference type="GO" id="GO:0000719">
    <property type="term" value="P:photoreactive repair"/>
    <property type="evidence" value="ECO:0007669"/>
    <property type="project" value="TreeGrafter"/>
</dbReference>
<comment type="cofactor">
    <cofactor evidence="7">
        <name>(6R)-5,10-methylene-5,6,7,8-tetrahydrofolate</name>
        <dbReference type="ChEBI" id="CHEBI:15636"/>
    </cofactor>
    <text evidence="7">Binds 1 5,10-methenyltetrahydrofolate (MTHF) per subunit.</text>
</comment>
<dbReference type="GO" id="GO:0003904">
    <property type="term" value="F:deoxyribodipyrimidine photo-lyase activity"/>
    <property type="evidence" value="ECO:0007669"/>
    <property type="project" value="TreeGrafter"/>
</dbReference>
<keyword evidence="4 6" id="KW-0274">FAD</keyword>
<dbReference type="AlphaFoldDB" id="A0A7K1SWU8"/>
<dbReference type="PRINTS" id="PR00147">
    <property type="entry name" value="DNAPHOTLYASE"/>
</dbReference>
<keyword evidence="10" id="KW-1185">Reference proteome</keyword>
<evidence type="ECO:0000259" key="8">
    <source>
        <dbReference type="PROSITE" id="PS51645"/>
    </source>
</evidence>
<dbReference type="Gene3D" id="1.25.40.80">
    <property type="match status" value="1"/>
</dbReference>
<dbReference type="PANTHER" id="PTHR11455:SF22">
    <property type="entry name" value="CRYPTOCHROME DASH"/>
    <property type="match status" value="1"/>
</dbReference>
<dbReference type="PROSITE" id="PS51645">
    <property type="entry name" value="PHR_CRY_ALPHA_BETA"/>
    <property type="match status" value="1"/>
</dbReference>
<evidence type="ECO:0000256" key="4">
    <source>
        <dbReference type="ARBA" id="ARBA00022827"/>
    </source>
</evidence>
<reference evidence="9 10" key="1">
    <citation type="submission" date="2019-12" db="EMBL/GenBank/DDBJ databases">
        <title>Mucilaginibacter sp. HMF7410 genome sequencing and assembly.</title>
        <authorList>
            <person name="Kang H."/>
            <person name="Cha I."/>
            <person name="Kim H."/>
            <person name="Joh K."/>
        </authorList>
    </citation>
    <scope>NUCLEOTIDE SEQUENCE [LARGE SCALE GENOMIC DNA]</scope>
    <source>
        <strain evidence="9 10">HMF7410</strain>
    </source>
</reference>
<feature type="binding site" evidence="6">
    <location>
        <begin position="287"/>
        <end position="294"/>
    </location>
    <ligand>
        <name>FAD</name>
        <dbReference type="ChEBI" id="CHEBI:57692"/>
    </ligand>
</feature>
<dbReference type="SUPFAM" id="SSF48173">
    <property type="entry name" value="Cryptochrome/photolyase FAD-binding domain"/>
    <property type="match status" value="1"/>
</dbReference>
<accession>A0A7K1SWU8</accession>
<dbReference type="GO" id="GO:0003677">
    <property type="term" value="F:DNA binding"/>
    <property type="evidence" value="ECO:0007669"/>
    <property type="project" value="TreeGrafter"/>
</dbReference>
<dbReference type="InterPro" id="IPR036134">
    <property type="entry name" value="Crypto/Photolyase_FAD-like_sf"/>
</dbReference>
<gene>
    <name evidence="9" type="ORF">GO621_09180</name>
</gene>
<dbReference type="EMBL" id="WPIK01000007">
    <property type="protein sequence ID" value="MVN21707.1"/>
    <property type="molecule type" value="Genomic_DNA"/>
</dbReference>
<dbReference type="GO" id="GO:0071949">
    <property type="term" value="F:FAD binding"/>
    <property type="evidence" value="ECO:0007669"/>
    <property type="project" value="TreeGrafter"/>
</dbReference>
<evidence type="ECO:0000256" key="2">
    <source>
        <dbReference type="ARBA" id="ARBA00017881"/>
    </source>
</evidence>
<dbReference type="InterPro" id="IPR006050">
    <property type="entry name" value="DNA_photolyase_N"/>
</dbReference>
<dbReference type="InterPro" id="IPR002081">
    <property type="entry name" value="Cryptochrome/DNA_photolyase_1"/>
</dbReference>
<proteinExistence type="inferred from homology"/>
<feature type="binding site" evidence="6">
    <location>
        <position position="234"/>
    </location>
    <ligand>
        <name>FAD</name>
        <dbReference type="ChEBI" id="CHEBI:57692"/>
    </ligand>
</feature>
<dbReference type="InterPro" id="IPR014133">
    <property type="entry name" value="Cry_DASH"/>
</dbReference>
<dbReference type="InterPro" id="IPR036155">
    <property type="entry name" value="Crypto/Photolyase_N_sf"/>
</dbReference>
<dbReference type="Gene3D" id="1.10.579.10">
    <property type="entry name" value="DNA Cyclobutane Dipyrimidine Photolyase, subunit A, domain 3"/>
    <property type="match status" value="1"/>
</dbReference>
<dbReference type="InterPro" id="IPR014729">
    <property type="entry name" value="Rossmann-like_a/b/a_fold"/>
</dbReference>
<comment type="caution">
    <text evidence="9">The sequence shown here is derived from an EMBL/GenBank/DDBJ whole genome shotgun (WGS) entry which is preliminary data.</text>
</comment>
<evidence type="ECO:0000256" key="7">
    <source>
        <dbReference type="RuleBase" id="RU367151"/>
    </source>
</evidence>
<organism evidence="9 10">
    <name type="scientific">Mucilaginibacter arboris</name>
    <dbReference type="NCBI Taxonomy" id="2682090"/>
    <lineage>
        <taxon>Bacteria</taxon>
        <taxon>Pseudomonadati</taxon>
        <taxon>Bacteroidota</taxon>
        <taxon>Sphingobacteriia</taxon>
        <taxon>Sphingobacteriales</taxon>
        <taxon>Sphingobacteriaceae</taxon>
        <taxon>Mucilaginibacter</taxon>
    </lineage>
</organism>
<dbReference type="PANTHER" id="PTHR11455">
    <property type="entry name" value="CRYPTOCHROME"/>
    <property type="match status" value="1"/>
</dbReference>
<comment type="similarity">
    <text evidence="1 7">Belongs to the DNA photolyase class-1 family.</text>
</comment>
<keyword evidence="5 7" id="KW-0157">Chromophore</keyword>
<evidence type="ECO:0000256" key="3">
    <source>
        <dbReference type="ARBA" id="ARBA00022630"/>
    </source>
</evidence>
<dbReference type="SUPFAM" id="SSF52425">
    <property type="entry name" value="Cryptochrome/photolyase, N-terminal domain"/>
    <property type="match status" value="1"/>
</dbReference>
<dbReference type="Pfam" id="PF03441">
    <property type="entry name" value="FAD_binding_7"/>
    <property type="match status" value="1"/>
</dbReference>
<dbReference type="Proteomes" id="UP000462014">
    <property type="component" value="Unassembled WGS sequence"/>
</dbReference>
<dbReference type="NCBIfam" id="TIGR02765">
    <property type="entry name" value="crypto_DASH"/>
    <property type="match status" value="1"/>
</dbReference>
<evidence type="ECO:0000256" key="1">
    <source>
        <dbReference type="ARBA" id="ARBA00005862"/>
    </source>
</evidence>
<feature type="domain" description="Photolyase/cryptochrome alpha/beta" evidence="8">
    <location>
        <begin position="4"/>
        <end position="138"/>
    </location>
</feature>